<feature type="compositionally biased region" description="Polar residues" evidence="2">
    <location>
        <begin position="189"/>
        <end position="200"/>
    </location>
</feature>
<dbReference type="eggNOG" id="KOG0244">
    <property type="taxonomic scope" value="Eukaryota"/>
</dbReference>
<protein>
    <recommendedName>
        <fullName evidence="3">Tesmin/TSO1-like CXC domain-containing protein</fullName>
    </recommendedName>
</protein>
<dbReference type="Proteomes" id="UP000030645">
    <property type="component" value="Unassembled WGS sequence"/>
</dbReference>
<evidence type="ECO:0000313" key="4">
    <source>
        <dbReference type="EMBL" id="EXB22542.1"/>
    </source>
</evidence>
<organism evidence="4 5">
    <name type="scientific">Morus notabilis</name>
    <dbReference type="NCBI Taxonomy" id="981085"/>
    <lineage>
        <taxon>Eukaryota</taxon>
        <taxon>Viridiplantae</taxon>
        <taxon>Streptophyta</taxon>
        <taxon>Embryophyta</taxon>
        <taxon>Tracheophyta</taxon>
        <taxon>Spermatophyta</taxon>
        <taxon>Magnoliopsida</taxon>
        <taxon>eudicotyledons</taxon>
        <taxon>Gunneridae</taxon>
        <taxon>Pentapetalae</taxon>
        <taxon>rosids</taxon>
        <taxon>fabids</taxon>
        <taxon>Rosales</taxon>
        <taxon>Moraceae</taxon>
        <taxon>Moreae</taxon>
        <taxon>Morus</taxon>
    </lineage>
</organism>
<dbReference type="GO" id="GO:0005875">
    <property type="term" value="C:microtubule associated complex"/>
    <property type="evidence" value="ECO:0007669"/>
    <property type="project" value="TreeGrafter"/>
</dbReference>
<feature type="domain" description="Tesmin/TSO1-like CXC" evidence="3">
    <location>
        <begin position="343"/>
        <end position="387"/>
    </location>
</feature>
<sequence>MRKTRRGSADADCSGDDLRHCQNRVRELELENESYQKEIEELRYKLANSSSTPTDSSQKLKEEYLQKLTVLEDQVADLKNKLEIKSQFSVQRPRGDEATKQLQYEIQSLKTQKVQLQCKLKMESLQFRLCKASLEKEVLQIKRESRRNQYELRKVLDSNQRLKMVLQRKTVEASMTAKRLKELLESRKALSSKTSGSRNGARNGDNPRIQGLEHELEETTRLSEWCSEYERQIEVMAEESAKLKEEVEVLKEENLRCLSQEKDVRSIEEDPDIHELKEQVLSLNSLVRQLKLQKAELDHGKKSQDDSSHISVNLSRSDQSVKDTSTSGSKHFKPSNVSRNKTTSSVCCSCGKRSLCKTTKCRCRQMGGSCGTSCGCTSAKCTNREAFQIQLNDSPQSQVSEAKADSSTIVGAVKSTTCTSQGDMILAILEQPNIGHNKKPLSDIGNIRLRSTRKAD</sequence>
<evidence type="ECO:0000256" key="2">
    <source>
        <dbReference type="SAM" id="MobiDB-lite"/>
    </source>
</evidence>
<dbReference type="GO" id="GO:0003777">
    <property type="term" value="F:microtubule motor activity"/>
    <property type="evidence" value="ECO:0007669"/>
    <property type="project" value="InterPro"/>
</dbReference>
<evidence type="ECO:0000256" key="1">
    <source>
        <dbReference type="SAM" id="Coils"/>
    </source>
</evidence>
<dbReference type="AlphaFoldDB" id="W9QKV2"/>
<accession>W9QKV2</accession>
<dbReference type="PANTHER" id="PTHR47969">
    <property type="entry name" value="CHROMOSOME-ASSOCIATED KINESIN KIF4A-RELATED"/>
    <property type="match status" value="1"/>
</dbReference>
<feature type="coiled-coil region" evidence="1">
    <location>
        <begin position="226"/>
        <end position="293"/>
    </location>
</feature>
<dbReference type="SMART" id="SM01114">
    <property type="entry name" value="CXC"/>
    <property type="match status" value="1"/>
</dbReference>
<dbReference type="Pfam" id="PF25764">
    <property type="entry name" value="KIF21A_4th"/>
    <property type="match status" value="1"/>
</dbReference>
<dbReference type="InterPro" id="IPR033467">
    <property type="entry name" value="Tesmin/TSO1-like_CXC"/>
</dbReference>
<name>W9QKV2_9ROSA</name>
<dbReference type="KEGG" id="mnt:21386450"/>
<feature type="region of interest" description="Disordered" evidence="2">
    <location>
        <begin position="186"/>
        <end position="211"/>
    </location>
</feature>
<dbReference type="PANTHER" id="PTHR47969:SF6">
    <property type="entry name" value="KINESIN-LIKE PROTEIN KIN-4C"/>
    <property type="match status" value="1"/>
</dbReference>
<keyword evidence="5" id="KW-1185">Reference proteome</keyword>
<feature type="region of interest" description="Disordered" evidence="2">
    <location>
        <begin position="297"/>
        <end position="342"/>
    </location>
</feature>
<dbReference type="STRING" id="981085.W9QKV2"/>
<evidence type="ECO:0000259" key="3">
    <source>
        <dbReference type="SMART" id="SM01114"/>
    </source>
</evidence>
<feature type="compositionally biased region" description="Basic and acidic residues" evidence="2">
    <location>
        <begin position="297"/>
        <end position="308"/>
    </location>
</feature>
<dbReference type="GO" id="GO:0051231">
    <property type="term" value="P:spindle elongation"/>
    <property type="evidence" value="ECO:0007669"/>
    <property type="project" value="TreeGrafter"/>
</dbReference>
<reference evidence="5" key="1">
    <citation type="submission" date="2013-01" db="EMBL/GenBank/DDBJ databases">
        <title>Draft Genome Sequence of a Mulberry Tree, Morus notabilis C.K. Schneid.</title>
        <authorList>
            <person name="He N."/>
            <person name="Zhao S."/>
        </authorList>
    </citation>
    <scope>NUCLEOTIDE SEQUENCE</scope>
</reference>
<dbReference type="EMBL" id="KE343296">
    <property type="protein sequence ID" value="EXB22542.1"/>
    <property type="molecule type" value="Genomic_DNA"/>
</dbReference>
<dbReference type="GO" id="GO:0007052">
    <property type="term" value="P:mitotic spindle organization"/>
    <property type="evidence" value="ECO:0007669"/>
    <property type="project" value="TreeGrafter"/>
</dbReference>
<evidence type="ECO:0000313" key="5">
    <source>
        <dbReference type="Proteomes" id="UP000030645"/>
    </source>
</evidence>
<gene>
    <name evidence="4" type="ORF">L484_002896</name>
</gene>
<feature type="compositionally biased region" description="Polar residues" evidence="2">
    <location>
        <begin position="309"/>
        <end position="342"/>
    </location>
</feature>
<feature type="coiled-coil region" evidence="1">
    <location>
        <begin position="18"/>
        <end position="119"/>
    </location>
</feature>
<dbReference type="GO" id="GO:0007018">
    <property type="term" value="P:microtubule-based movement"/>
    <property type="evidence" value="ECO:0007669"/>
    <property type="project" value="InterPro"/>
</dbReference>
<dbReference type="OrthoDB" id="1739830at2759"/>
<proteinExistence type="predicted"/>
<keyword evidence="1" id="KW-0175">Coiled coil</keyword>
<dbReference type="InterPro" id="IPR027640">
    <property type="entry name" value="Kinesin-like_fam"/>
</dbReference>